<protein>
    <recommendedName>
        <fullName evidence="5">Tetratricopeptide repeat protein</fullName>
    </recommendedName>
</protein>
<evidence type="ECO:0000313" key="4">
    <source>
        <dbReference type="Proteomes" id="UP000244168"/>
    </source>
</evidence>
<evidence type="ECO:0000313" key="3">
    <source>
        <dbReference type="EMBL" id="PTQ94844.1"/>
    </source>
</evidence>
<feature type="chain" id="PRO_5015668682" description="Tetratricopeptide repeat protein" evidence="2">
    <location>
        <begin position="20"/>
        <end position="357"/>
    </location>
</feature>
<feature type="compositionally biased region" description="Polar residues" evidence="1">
    <location>
        <begin position="335"/>
        <end position="357"/>
    </location>
</feature>
<evidence type="ECO:0000256" key="1">
    <source>
        <dbReference type="SAM" id="MobiDB-lite"/>
    </source>
</evidence>
<dbReference type="InterPro" id="IPR011990">
    <property type="entry name" value="TPR-like_helical_dom_sf"/>
</dbReference>
<sequence>MKKLLPLLLFFLCISAKYAAAQKLGGMDSLMLKVDSAAKDPDLIEEDVAMYTNADTAQQPVIAMYVTHPNLYKSPKIDSSEINAPFKSVTDVDLQASLKKNVTASLGAFKSQFNNDTLRAGAHPRLPSNISALKREVGLIANDTLRAMYYNIIAGYYLKYDSITPRNTRYAYQSSAIDFTIKAIHAYSRYSDTNGLRTSFDNLTKIYKDQGKFSQAKWFILQSNTLSRARKDVPNIIKSLVTLANIKTQIRDYKLAKRDLDEALELSTQNHFAKQESAVQAQYAALYDDMNQPEKSLAAAKRHNFLDDSIAKAAARRLAADKDSADQAKKKLLTEVNTSRKTSHGITPGSSKKTVTL</sequence>
<evidence type="ECO:0000256" key="2">
    <source>
        <dbReference type="SAM" id="SignalP"/>
    </source>
</evidence>
<dbReference type="SUPFAM" id="SSF48452">
    <property type="entry name" value="TPR-like"/>
    <property type="match status" value="1"/>
</dbReference>
<name>A0A2T5J6S2_9SPHI</name>
<dbReference type="AlphaFoldDB" id="A0A2T5J6S2"/>
<feature type="region of interest" description="Disordered" evidence="1">
    <location>
        <begin position="321"/>
        <end position="357"/>
    </location>
</feature>
<keyword evidence="2" id="KW-0732">Signal</keyword>
<accession>A0A2T5J6S2</accession>
<dbReference type="Proteomes" id="UP000244168">
    <property type="component" value="Unassembled WGS sequence"/>
</dbReference>
<proteinExistence type="predicted"/>
<dbReference type="Gene3D" id="1.25.40.10">
    <property type="entry name" value="Tetratricopeptide repeat domain"/>
    <property type="match status" value="1"/>
</dbReference>
<gene>
    <name evidence="3" type="ORF">C8P68_10654</name>
</gene>
<feature type="compositionally biased region" description="Basic and acidic residues" evidence="1">
    <location>
        <begin position="321"/>
        <end position="333"/>
    </location>
</feature>
<evidence type="ECO:0008006" key="5">
    <source>
        <dbReference type="Google" id="ProtNLM"/>
    </source>
</evidence>
<comment type="caution">
    <text evidence="3">The sequence shown here is derived from an EMBL/GenBank/DDBJ whole genome shotgun (WGS) entry which is preliminary data.</text>
</comment>
<keyword evidence="4" id="KW-1185">Reference proteome</keyword>
<dbReference type="OrthoDB" id="789253at2"/>
<dbReference type="RefSeq" id="WP_107829539.1">
    <property type="nucleotide sequence ID" value="NZ_CP160205.1"/>
</dbReference>
<dbReference type="EMBL" id="QAOQ01000006">
    <property type="protein sequence ID" value="PTQ94844.1"/>
    <property type="molecule type" value="Genomic_DNA"/>
</dbReference>
<organism evidence="3 4">
    <name type="scientific">Mucilaginibacter yixingensis</name>
    <dbReference type="NCBI Taxonomy" id="1295612"/>
    <lineage>
        <taxon>Bacteria</taxon>
        <taxon>Pseudomonadati</taxon>
        <taxon>Bacteroidota</taxon>
        <taxon>Sphingobacteriia</taxon>
        <taxon>Sphingobacteriales</taxon>
        <taxon>Sphingobacteriaceae</taxon>
        <taxon>Mucilaginibacter</taxon>
    </lineage>
</organism>
<feature type="signal peptide" evidence="2">
    <location>
        <begin position="1"/>
        <end position="19"/>
    </location>
</feature>
<reference evidence="3 4" key="1">
    <citation type="submission" date="2018-04" db="EMBL/GenBank/DDBJ databases">
        <title>Genomic Encyclopedia of Archaeal and Bacterial Type Strains, Phase II (KMG-II): from individual species to whole genera.</title>
        <authorList>
            <person name="Goeker M."/>
        </authorList>
    </citation>
    <scope>NUCLEOTIDE SEQUENCE [LARGE SCALE GENOMIC DNA]</scope>
    <source>
        <strain evidence="3 4">DSM 26809</strain>
    </source>
</reference>